<proteinExistence type="predicted"/>
<dbReference type="EMBL" id="GEDG01005142">
    <property type="protein sequence ID" value="JAP33305.1"/>
    <property type="molecule type" value="Transcribed_RNA"/>
</dbReference>
<name>A0A0V0IMK3_SOLCH</name>
<reference evidence="2" key="1">
    <citation type="submission" date="2015-12" db="EMBL/GenBank/DDBJ databases">
        <title>Gene expression during late stages of embryo sac development: a critical building block for successful pollen-pistil interactions.</title>
        <authorList>
            <person name="Liu Y."/>
            <person name="Joly V."/>
            <person name="Sabar M."/>
            <person name="Matton D.P."/>
        </authorList>
    </citation>
    <scope>NUCLEOTIDE SEQUENCE</scope>
</reference>
<sequence>KNQKPNQSSNSEPIEPSSRVSVLSQPRPYPLAQNRWRFVQRVAISCSRNRAAPINFPLPSNVLLEKNSNFKFKMVPIPPISNPHLPSIKGPPSSIFMELVISLVFVFKTKQETARKEKKNGKVTKHR</sequence>
<evidence type="ECO:0000313" key="2">
    <source>
        <dbReference type="EMBL" id="JAP33305.1"/>
    </source>
</evidence>
<accession>A0A0V0IMK3</accession>
<feature type="region of interest" description="Disordered" evidence="1">
    <location>
        <begin position="1"/>
        <end position="22"/>
    </location>
</feature>
<evidence type="ECO:0000256" key="1">
    <source>
        <dbReference type="SAM" id="MobiDB-lite"/>
    </source>
</evidence>
<organism evidence="2">
    <name type="scientific">Solanum chacoense</name>
    <name type="common">Chaco potato</name>
    <dbReference type="NCBI Taxonomy" id="4108"/>
    <lineage>
        <taxon>Eukaryota</taxon>
        <taxon>Viridiplantae</taxon>
        <taxon>Streptophyta</taxon>
        <taxon>Embryophyta</taxon>
        <taxon>Tracheophyta</taxon>
        <taxon>Spermatophyta</taxon>
        <taxon>Magnoliopsida</taxon>
        <taxon>eudicotyledons</taxon>
        <taxon>Gunneridae</taxon>
        <taxon>Pentapetalae</taxon>
        <taxon>asterids</taxon>
        <taxon>lamiids</taxon>
        <taxon>Solanales</taxon>
        <taxon>Solanaceae</taxon>
        <taxon>Solanoideae</taxon>
        <taxon>Solaneae</taxon>
        <taxon>Solanum</taxon>
    </lineage>
</organism>
<feature type="non-terminal residue" evidence="2">
    <location>
        <position position="1"/>
    </location>
</feature>
<protein>
    <submittedName>
        <fullName evidence="2">Putative ovule protein</fullName>
    </submittedName>
</protein>
<dbReference type="AlphaFoldDB" id="A0A0V0IMK3"/>